<dbReference type="GO" id="GO:0030246">
    <property type="term" value="F:carbohydrate binding"/>
    <property type="evidence" value="ECO:0007669"/>
    <property type="project" value="InterPro"/>
</dbReference>
<organism evidence="1">
    <name type="scientific">freshwater metagenome</name>
    <dbReference type="NCBI Taxonomy" id="449393"/>
    <lineage>
        <taxon>unclassified sequences</taxon>
        <taxon>metagenomes</taxon>
        <taxon>ecological metagenomes</taxon>
    </lineage>
</organism>
<accession>A0A6J7CMI7</accession>
<dbReference type="EMBL" id="CAFBLH010000006">
    <property type="protein sequence ID" value="CAB4859040.1"/>
    <property type="molecule type" value="Genomic_DNA"/>
</dbReference>
<sequence>MTFHTLATEKLSLSVLPENGAAITDGSFLGKSFLAKPPYPSIVPTHLGTESDWVAAWNGGWQPLLPNAGGEYLQGKYPQGFHGNASQAIWNVTEAKPHSISLNWSDENLQSERGIKISDNEISVSCSLENLDNNPRPVIVTEHLVLGSEFLNSEITLTPVGEAQFRELAYDGSANGAEFAPWESFEKVGWSKVDSNTPARMGVFSNISCIKVQNAEYEIEISWDATQLPYLWIWEEMGQTVDHPWNGKYWALGIEPSNAADGVGLNGGPAVTLEVNEKIEWSVKLKIHERAGK</sequence>
<name>A0A6J7CMI7_9ZZZZ</name>
<dbReference type="InterPro" id="IPR014718">
    <property type="entry name" value="GH-type_carb-bd"/>
</dbReference>
<dbReference type="InterPro" id="IPR011013">
    <property type="entry name" value="Gal_mutarotase_sf_dom"/>
</dbReference>
<dbReference type="GO" id="GO:0003824">
    <property type="term" value="F:catalytic activity"/>
    <property type="evidence" value="ECO:0007669"/>
    <property type="project" value="InterPro"/>
</dbReference>
<dbReference type="GO" id="GO:0005975">
    <property type="term" value="P:carbohydrate metabolic process"/>
    <property type="evidence" value="ECO:0007669"/>
    <property type="project" value="InterPro"/>
</dbReference>
<reference evidence="1" key="1">
    <citation type="submission" date="2020-05" db="EMBL/GenBank/DDBJ databases">
        <authorList>
            <person name="Chiriac C."/>
            <person name="Salcher M."/>
            <person name="Ghai R."/>
            <person name="Kavagutti S V."/>
        </authorList>
    </citation>
    <scope>NUCLEOTIDE SEQUENCE</scope>
</reference>
<protein>
    <submittedName>
        <fullName evidence="1">Unannotated protein</fullName>
    </submittedName>
</protein>
<dbReference type="SUPFAM" id="SSF74650">
    <property type="entry name" value="Galactose mutarotase-like"/>
    <property type="match status" value="1"/>
</dbReference>
<dbReference type="AlphaFoldDB" id="A0A6J7CMI7"/>
<dbReference type="Gene3D" id="2.70.98.10">
    <property type="match status" value="1"/>
</dbReference>
<gene>
    <name evidence="1" type="ORF">UFOPK3342_00316</name>
</gene>
<proteinExistence type="predicted"/>
<evidence type="ECO:0000313" key="1">
    <source>
        <dbReference type="EMBL" id="CAB4859040.1"/>
    </source>
</evidence>